<dbReference type="InterPro" id="IPR049075">
    <property type="entry name" value="MOV-10_N"/>
</dbReference>
<keyword evidence="21" id="KW-1185">Reference proteome</keyword>
<dbReference type="SUPFAM" id="SSF52540">
    <property type="entry name" value="P-loop containing nucleoside triphosphate hydrolases"/>
    <property type="match status" value="1"/>
</dbReference>
<evidence type="ECO:0000256" key="6">
    <source>
        <dbReference type="ARBA" id="ARBA00022801"/>
    </source>
</evidence>
<dbReference type="InterPro" id="IPR041679">
    <property type="entry name" value="DNA2/NAM7-like_C"/>
</dbReference>
<organism evidence="20 21">
    <name type="scientific">Poecilia mexicana</name>
    <dbReference type="NCBI Taxonomy" id="48701"/>
    <lineage>
        <taxon>Eukaryota</taxon>
        <taxon>Metazoa</taxon>
        <taxon>Chordata</taxon>
        <taxon>Craniata</taxon>
        <taxon>Vertebrata</taxon>
        <taxon>Euteleostomi</taxon>
        <taxon>Actinopterygii</taxon>
        <taxon>Neopterygii</taxon>
        <taxon>Teleostei</taxon>
        <taxon>Neoteleostei</taxon>
        <taxon>Acanthomorphata</taxon>
        <taxon>Ovalentaria</taxon>
        <taxon>Atherinomorphae</taxon>
        <taxon>Cyprinodontiformes</taxon>
        <taxon>Poeciliidae</taxon>
        <taxon>Poeciliinae</taxon>
        <taxon>Poecilia</taxon>
    </lineage>
</organism>
<dbReference type="Pfam" id="PF13086">
    <property type="entry name" value="AAA_11"/>
    <property type="match status" value="2"/>
</dbReference>
<evidence type="ECO:0000256" key="1">
    <source>
        <dbReference type="ARBA" id="ARBA00004201"/>
    </source>
</evidence>
<keyword evidence="5" id="KW-0547">Nucleotide-binding</keyword>
<dbReference type="InterPro" id="IPR049077">
    <property type="entry name" value="MOV-10_Ig-like"/>
</dbReference>
<dbReference type="InterPro" id="IPR041677">
    <property type="entry name" value="DNA2/NAM7_AAA_11"/>
</dbReference>
<keyword evidence="6" id="KW-0378">Hydrolase</keyword>
<dbReference type="Gene3D" id="3.40.50.300">
    <property type="entry name" value="P-loop containing nucleotide triphosphate hydrolases"/>
    <property type="match status" value="3"/>
</dbReference>
<dbReference type="InterPro" id="IPR049079">
    <property type="entry name" value="Mov-10_helical"/>
</dbReference>
<keyword evidence="9" id="KW-0694">RNA-binding</keyword>
<dbReference type="Proteomes" id="UP000261480">
    <property type="component" value="Unplaced"/>
</dbReference>
<evidence type="ECO:0000256" key="12">
    <source>
        <dbReference type="ARBA" id="ARBA00056357"/>
    </source>
</evidence>
<dbReference type="FunFam" id="3.40.50.300:FF:001941">
    <property type="entry name" value="Mov10 RISC complex RNA helicase"/>
    <property type="match status" value="1"/>
</dbReference>
<reference evidence="20" key="2">
    <citation type="submission" date="2025-09" db="UniProtKB">
        <authorList>
            <consortium name="Ensembl"/>
        </authorList>
    </citation>
    <scope>IDENTIFICATION</scope>
</reference>
<dbReference type="GO" id="GO:0016787">
    <property type="term" value="F:hydrolase activity"/>
    <property type="evidence" value="ECO:0007669"/>
    <property type="project" value="UniProtKB-KW"/>
</dbReference>
<keyword evidence="7" id="KW-0347">Helicase</keyword>
<comment type="subcellular location">
    <subcellularLocation>
        <location evidence="1">Cytoplasm</location>
        <location evidence="1">P-body</location>
    </subcellularLocation>
</comment>
<feature type="domain" description="Helicase MOV-10-like beta-barrel" evidence="18">
    <location>
        <begin position="494"/>
        <end position="580"/>
    </location>
</feature>
<evidence type="ECO:0000259" key="15">
    <source>
        <dbReference type="Pfam" id="PF13087"/>
    </source>
</evidence>
<dbReference type="InterPro" id="IPR049080">
    <property type="entry name" value="MOV-10-like_beta-barrel"/>
</dbReference>
<dbReference type="Ensembl" id="ENSPMET00000028897.1">
    <property type="protein sequence ID" value="ENSPMEP00000033767.1"/>
    <property type="gene ID" value="ENSPMEG00000022500.1"/>
</dbReference>
<evidence type="ECO:0000256" key="13">
    <source>
        <dbReference type="SAM" id="MobiDB-lite"/>
    </source>
</evidence>
<evidence type="ECO:0000313" key="20">
    <source>
        <dbReference type="Ensembl" id="ENSPMEP00000033767.1"/>
    </source>
</evidence>
<dbReference type="CDD" id="cd18808">
    <property type="entry name" value="SF1_C_Upf1"/>
    <property type="match status" value="1"/>
</dbReference>
<comment type="function">
    <text evidence="12">Probable RNA helicase. Required for RNA-mediated gene silencing by the RNA-induced silencing complex (RISC). Required for both miRNA-mediated translational repression and miRNA-mediated cleavage of complementary mRNAs by RISC.</text>
</comment>
<evidence type="ECO:0000256" key="11">
    <source>
        <dbReference type="ARBA" id="ARBA00047984"/>
    </source>
</evidence>
<evidence type="ECO:0000256" key="2">
    <source>
        <dbReference type="ARBA" id="ARBA00005601"/>
    </source>
</evidence>
<dbReference type="InterPro" id="IPR047187">
    <property type="entry name" value="SF1_C_Upf1"/>
</dbReference>
<evidence type="ECO:0000313" key="21">
    <source>
        <dbReference type="Proteomes" id="UP000261480"/>
    </source>
</evidence>
<dbReference type="GO" id="GO:0003723">
    <property type="term" value="F:RNA binding"/>
    <property type="evidence" value="ECO:0007669"/>
    <property type="project" value="UniProtKB-KW"/>
</dbReference>
<dbReference type="GO" id="GO:0005524">
    <property type="term" value="F:ATP binding"/>
    <property type="evidence" value="ECO:0007669"/>
    <property type="project" value="UniProtKB-KW"/>
</dbReference>
<keyword evidence="8" id="KW-0067">ATP-binding</keyword>
<evidence type="ECO:0000256" key="3">
    <source>
        <dbReference type="ARBA" id="ARBA00012552"/>
    </source>
</evidence>
<dbReference type="AlphaFoldDB" id="A0A3B3Z2B2"/>
<dbReference type="Pfam" id="PF21635">
    <property type="entry name" value="Mov-10_helical"/>
    <property type="match status" value="1"/>
</dbReference>
<dbReference type="InterPro" id="IPR027417">
    <property type="entry name" value="P-loop_NTPase"/>
</dbReference>
<keyword evidence="4" id="KW-0963">Cytoplasm</keyword>
<feature type="domain" description="DNA2/NAM7 helicase helicase" evidence="14">
    <location>
        <begin position="740"/>
        <end position="817"/>
    </location>
</feature>
<dbReference type="GO" id="GO:0031047">
    <property type="term" value="P:regulatory ncRNA-mediated gene silencing"/>
    <property type="evidence" value="ECO:0007669"/>
    <property type="project" value="UniProtKB-KW"/>
</dbReference>
<evidence type="ECO:0000259" key="18">
    <source>
        <dbReference type="Pfam" id="PF21634"/>
    </source>
</evidence>
<evidence type="ECO:0000256" key="4">
    <source>
        <dbReference type="ARBA" id="ARBA00022490"/>
    </source>
</evidence>
<evidence type="ECO:0000259" key="17">
    <source>
        <dbReference type="Pfam" id="PF21633"/>
    </source>
</evidence>
<dbReference type="FunFam" id="3.40.50.300:FF:000608">
    <property type="entry name" value="Mov10 RISC complex RNA helicase"/>
    <property type="match status" value="1"/>
</dbReference>
<evidence type="ECO:0000256" key="9">
    <source>
        <dbReference type="ARBA" id="ARBA00022884"/>
    </source>
</evidence>
<accession>A0A3B3Z2B2</accession>
<dbReference type="InterPro" id="IPR026122">
    <property type="entry name" value="MOV-10/SDE3_DEXXQ/H-box"/>
</dbReference>
<evidence type="ECO:0000256" key="5">
    <source>
        <dbReference type="ARBA" id="ARBA00022741"/>
    </source>
</evidence>
<dbReference type="Pfam" id="PF21632">
    <property type="entry name" value="MOV-10_N"/>
    <property type="match status" value="1"/>
</dbReference>
<name>A0A3B3Z2B2_9TELE</name>
<dbReference type="Pfam" id="PF21634">
    <property type="entry name" value="MOV-10_beta-barrel"/>
    <property type="match status" value="1"/>
</dbReference>
<comment type="similarity">
    <text evidence="2">Belongs to the DNA2/NAM7 helicase family. SDE3 subfamily.</text>
</comment>
<feature type="domain" description="Helicase MOV-10 Ig-like" evidence="17">
    <location>
        <begin position="253"/>
        <end position="376"/>
    </location>
</feature>
<comment type="catalytic activity">
    <reaction evidence="11">
        <text>ATP + H2O = ADP + phosphate + H(+)</text>
        <dbReference type="Rhea" id="RHEA:13065"/>
        <dbReference type="ChEBI" id="CHEBI:15377"/>
        <dbReference type="ChEBI" id="CHEBI:15378"/>
        <dbReference type="ChEBI" id="CHEBI:30616"/>
        <dbReference type="ChEBI" id="CHEBI:43474"/>
        <dbReference type="ChEBI" id="CHEBI:456216"/>
        <dbReference type="EC" id="3.6.4.13"/>
    </reaction>
</comment>
<dbReference type="Gene3D" id="2.40.30.270">
    <property type="match status" value="1"/>
</dbReference>
<keyword evidence="10" id="KW-0943">RNA-mediated gene silencing</keyword>
<dbReference type="Pfam" id="PF21633">
    <property type="entry name" value="MOV-10_Ig-like"/>
    <property type="match status" value="1"/>
</dbReference>
<feature type="domain" description="DNA2/NAM7 helicase helicase" evidence="14">
    <location>
        <begin position="631"/>
        <end position="715"/>
    </location>
</feature>
<feature type="domain" description="DNA2/NAM7 helicase-like C-terminal" evidence="15">
    <location>
        <begin position="827"/>
        <end position="1042"/>
    </location>
</feature>
<feature type="domain" description="Helicase MOV-10 N-terminal" evidence="16">
    <location>
        <begin position="82"/>
        <end position="141"/>
    </location>
</feature>
<dbReference type="PANTHER" id="PTHR45418:SF1">
    <property type="entry name" value="CANCER_TESTIS ANTIGEN 55"/>
    <property type="match status" value="1"/>
</dbReference>
<dbReference type="GO" id="GO:0000932">
    <property type="term" value="C:P-body"/>
    <property type="evidence" value="ECO:0007669"/>
    <property type="project" value="UniProtKB-SubCell"/>
</dbReference>
<dbReference type="EC" id="3.6.4.13" evidence="3"/>
<evidence type="ECO:0000259" key="19">
    <source>
        <dbReference type="Pfam" id="PF21635"/>
    </source>
</evidence>
<evidence type="ECO:0000256" key="7">
    <source>
        <dbReference type="ARBA" id="ARBA00022806"/>
    </source>
</evidence>
<dbReference type="PANTHER" id="PTHR45418">
    <property type="entry name" value="CANCER/TESTIS ANTIGEN 55"/>
    <property type="match status" value="1"/>
</dbReference>
<dbReference type="Pfam" id="PF13087">
    <property type="entry name" value="AAA_12"/>
    <property type="match status" value="1"/>
</dbReference>
<protein>
    <recommendedName>
        <fullName evidence="3">RNA helicase</fullName>
        <ecNumber evidence="3">3.6.4.13</ecNumber>
    </recommendedName>
</protein>
<evidence type="ECO:0000256" key="10">
    <source>
        <dbReference type="ARBA" id="ARBA00023158"/>
    </source>
</evidence>
<evidence type="ECO:0000259" key="16">
    <source>
        <dbReference type="Pfam" id="PF21632"/>
    </source>
</evidence>
<feature type="region of interest" description="Disordered" evidence="13">
    <location>
        <begin position="154"/>
        <end position="241"/>
    </location>
</feature>
<feature type="domain" description="Helicase MOV-10 helical" evidence="19">
    <location>
        <begin position="425"/>
        <end position="493"/>
    </location>
</feature>
<dbReference type="CDD" id="cd18038">
    <property type="entry name" value="DEXXQc_Helz-like"/>
    <property type="match status" value="1"/>
</dbReference>
<evidence type="ECO:0000259" key="14">
    <source>
        <dbReference type="Pfam" id="PF13086"/>
    </source>
</evidence>
<dbReference type="STRING" id="48701.ENSPMEP00000033767"/>
<evidence type="ECO:0000256" key="8">
    <source>
        <dbReference type="ARBA" id="ARBA00022840"/>
    </source>
</evidence>
<sequence>MCKLPLFPDRLRFASRNQVAVPHGKVLPVVVPGRKNTNDAEVGIRFTAADVIVQEWRLIKGRVRQRPAVNDDMPKLIESLQSGLLFIEFLGNRLSGKRKDELRNIYNEDFRLRNGVKHPNFSTVLYALRTFNQVDIVKGKIYRNGHFEVRVSSDQAKIMGPQQTHRHAAQKSTTKESPGRFTTKSDPGVTPKKKQASDQQKIIGPHPTNVQGTQKSTAKESPGCSTTKTEPGMSPKKKQASDILQKMKTNGKEMMADREGIQITSVPKGSDGVVHHTVAFEMQPFVIKFSILNNGSSMVYFTKYTVLDRVRCYNLKDVRKVTKANPLPLCPGESYDVVLSYFLNECGYFPATVYFEFQLDLPKPVTFCIVREIKAVVQTSLGAELGPVAPYKPYPKVKPKRPIKEVVEGIPPAGSFQPVTTTVKLGDYKCPGYLRVLACRNMEDSEDLLPPARQQLSQVKKLLESALDMKNYSLRFHLLLHLEEIQMEEDIKNYNLYNQTMTKDQGNRKLLVLKVPGVAENRPSVLRGDCLWVRKSGNTTSSMTVYKGYVHRVELDRVKLGFANRLLDIFITNMTFDVEFTFNRLTLKLQHRAVDLAVKHKLKEVLFPSETASKKVSLAKLSMLNHRIENNPEQRKAVQHIIAASSKPAPYIVFGPPGTGKTITMVEAINQVIKADPSARILACAPSNSACDLLCERLKPHMSTFELYRMYASSRDPNSVPKDLRKYCNWDEKQDCFVFPEKEILMKYKVMVTTLFTAGRFVTGGVPVGHFSYVFVDEAGQAEEPQCIIAVAGLLCPEKGQLVLAGDPKQLGPIIRSPYAIQHGLGLSLLERLMNRKPYQDLDSRFVTKLLQNYRSHAAILKIPNEEFYNNELQVSASQEEREIYCNWEALPQKGFPVIFHGVLGKDEREGNSPSFFNVSEIETLVAYLNRLEQTQGKKGLPKLSAKDIGIITPYRKQVEKIQKALKSLKTLSHWNDPKELKVGSVEEFQGQERNIIIISTVRSSLSYVKMDTDFNIGFLSNEKRFNVALTRAKSLLIVIGNPVILRKDPLWKKFINYCVEMNGYVGIDFKNVEEEDLFEAKMKALKITDSEEPVGEMSALQLHVDPGWKSEI</sequence>
<reference evidence="20" key="1">
    <citation type="submission" date="2025-08" db="UniProtKB">
        <authorList>
            <consortium name="Ensembl"/>
        </authorList>
    </citation>
    <scope>IDENTIFICATION</scope>
</reference>
<dbReference type="GO" id="GO:0032574">
    <property type="term" value="F:5'-3' RNA helicase activity"/>
    <property type="evidence" value="ECO:0007669"/>
    <property type="project" value="InterPro"/>
</dbReference>
<proteinExistence type="inferred from homology"/>